<gene>
    <name evidence="2" type="ordered locus">Os03g0600701</name>
    <name evidence="2" type="ORF">OSNPB_030600701</name>
</gene>
<evidence type="ECO:0000256" key="1">
    <source>
        <dbReference type="SAM" id="MobiDB-lite"/>
    </source>
</evidence>
<proteinExistence type="predicted"/>
<reference evidence="2 3" key="2">
    <citation type="journal article" date="2013" name="Plant Cell Physiol.">
        <title>Rice Annotation Project Database (RAP-DB): an integrative and interactive database for rice genomics.</title>
        <authorList>
            <person name="Sakai H."/>
            <person name="Lee S.S."/>
            <person name="Tanaka T."/>
            <person name="Numa H."/>
            <person name="Kim J."/>
            <person name="Kawahara Y."/>
            <person name="Wakimoto H."/>
            <person name="Yang C.C."/>
            <person name="Iwamoto M."/>
            <person name="Abe T."/>
            <person name="Yamada Y."/>
            <person name="Muto A."/>
            <person name="Inokuchi H."/>
            <person name="Ikemura T."/>
            <person name="Matsumoto T."/>
            <person name="Sasaki T."/>
            <person name="Itoh T."/>
        </authorList>
    </citation>
    <scope>NUCLEOTIDE SEQUENCE [LARGE SCALE GENOMIC DNA]</scope>
    <source>
        <strain evidence="3">cv. Nipponbare</strain>
    </source>
</reference>
<reference evidence="3" key="1">
    <citation type="journal article" date="2005" name="Nature">
        <title>The map-based sequence of the rice genome.</title>
        <authorList>
            <consortium name="International rice genome sequencing project (IRGSP)"/>
            <person name="Matsumoto T."/>
            <person name="Wu J."/>
            <person name="Kanamori H."/>
            <person name="Katayose Y."/>
            <person name="Fujisawa M."/>
            <person name="Namiki N."/>
            <person name="Mizuno H."/>
            <person name="Yamamoto K."/>
            <person name="Antonio B.A."/>
            <person name="Baba T."/>
            <person name="Sakata K."/>
            <person name="Nagamura Y."/>
            <person name="Aoki H."/>
            <person name="Arikawa K."/>
            <person name="Arita K."/>
            <person name="Bito T."/>
            <person name="Chiden Y."/>
            <person name="Fujitsuka N."/>
            <person name="Fukunaka R."/>
            <person name="Hamada M."/>
            <person name="Harada C."/>
            <person name="Hayashi A."/>
            <person name="Hijishita S."/>
            <person name="Honda M."/>
            <person name="Hosokawa S."/>
            <person name="Ichikawa Y."/>
            <person name="Idonuma A."/>
            <person name="Iijima M."/>
            <person name="Ikeda M."/>
            <person name="Ikeno M."/>
            <person name="Ito K."/>
            <person name="Ito S."/>
            <person name="Ito T."/>
            <person name="Ito Y."/>
            <person name="Ito Y."/>
            <person name="Iwabuchi A."/>
            <person name="Kamiya K."/>
            <person name="Karasawa W."/>
            <person name="Kurita K."/>
            <person name="Katagiri S."/>
            <person name="Kikuta A."/>
            <person name="Kobayashi H."/>
            <person name="Kobayashi N."/>
            <person name="Machita K."/>
            <person name="Maehara T."/>
            <person name="Masukawa M."/>
            <person name="Mizubayashi T."/>
            <person name="Mukai Y."/>
            <person name="Nagasaki H."/>
            <person name="Nagata Y."/>
            <person name="Naito S."/>
            <person name="Nakashima M."/>
            <person name="Nakama Y."/>
            <person name="Nakamichi Y."/>
            <person name="Nakamura M."/>
            <person name="Meguro A."/>
            <person name="Negishi M."/>
            <person name="Ohta I."/>
            <person name="Ohta T."/>
            <person name="Okamoto M."/>
            <person name="Ono N."/>
            <person name="Saji S."/>
            <person name="Sakaguchi M."/>
            <person name="Sakai K."/>
            <person name="Shibata M."/>
            <person name="Shimokawa T."/>
            <person name="Song J."/>
            <person name="Takazaki Y."/>
            <person name="Terasawa K."/>
            <person name="Tsugane M."/>
            <person name="Tsuji K."/>
            <person name="Ueda S."/>
            <person name="Waki K."/>
            <person name="Yamagata H."/>
            <person name="Yamamoto M."/>
            <person name="Yamamoto S."/>
            <person name="Yamane H."/>
            <person name="Yoshiki S."/>
            <person name="Yoshihara R."/>
            <person name="Yukawa K."/>
            <person name="Zhong H."/>
            <person name="Yano M."/>
            <person name="Yuan Q."/>
            <person name="Ouyang S."/>
            <person name="Liu J."/>
            <person name="Jones K.M."/>
            <person name="Gansberger K."/>
            <person name="Moffat K."/>
            <person name="Hill J."/>
            <person name="Bera J."/>
            <person name="Fadrosh D."/>
            <person name="Jin S."/>
            <person name="Johri S."/>
            <person name="Kim M."/>
            <person name="Overton L."/>
            <person name="Reardon M."/>
            <person name="Tsitrin T."/>
            <person name="Vuong H."/>
            <person name="Weaver B."/>
            <person name="Ciecko A."/>
            <person name="Tallon L."/>
            <person name="Jackson J."/>
            <person name="Pai G."/>
            <person name="Aken S.V."/>
            <person name="Utterback T."/>
            <person name="Reidmuller S."/>
            <person name="Feldblyum T."/>
            <person name="Hsiao J."/>
            <person name="Zismann V."/>
            <person name="Iobst S."/>
            <person name="de Vazeille A.R."/>
            <person name="Buell C.R."/>
            <person name="Ying K."/>
            <person name="Li Y."/>
            <person name="Lu T."/>
            <person name="Huang Y."/>
            <person name="Zhao Q."/>
            <person name="Feng Q."/>
            <person name="Zhang L."/>
            <person name="Zhu J."/>
            <person name="Weng Q."/>
            <person name="Mu J."/>
            <person name="Lu Y."/>
            <person name="Fan D."/>
            <person name="Liu Y."/>
            <person name="Guan J."/>
            <person name="Zhang Y."/>
            <person name="Yu S."/>
            <person name="Liu X."/>
            <person name="Zhang Y."/>
            <person name="Hong G."/>
            <person name="Han B."/>
            <person name="Choisne N."/>
            <person name="Demange N."/>
            <person name="Orjeda G."/>
            <person name="Samain S."/>
            <person name="Cattolico L."/>
            <person name="Pelletier E."/>
            <person name="Couloux A."/>
            <person name="Segurens B."/>
            <person name="Wincker P."/>
            <person name="D'Hont A."/>
            <person name="Scarpelli C."/>
            <person name="Weissenbach J."/>
            <person name="Salanoubat M."/>
            <person name="Quetier F."/>
            <person name="Yu Y."/>
            <person name="Kim H.R."/>
            <person name="Rambo T."/>
            <person name="Currie J."/>
            <person name="Collura K."/>
            <person name="Luo M."/>
            <person name="Yang T."/>
            <person name="Ammiraju J.S.S."/>
            <person name="Engler F."/>
            <person name="Soderlund C."/>
            <person name="Wing R.A."/>
            <person name="Palmer L.E."/>
            <person name="de la Bastide M."/>
            <person name="Spiegel L."/>
            <person name="Nascimento L."/>
            <person name="Zutavern T."/>
            <person name="O'Shaughnessy A."/>
            <person name="Dike S."/>
            <person name="Dedhia N."/>
            <person name="Preston R."/>
            <person name="Balija V."/>
            <person name="McCombie W.R."/>
            <person name="Chow T."/>
            <person name="Chen H."/>
            <person name="Chung M."/>
            <person name="Chen C."/>
            <person name="Shaw J."/>
            <person name="Wu H."/>
            <person name="Hsiao K."/>
            <person name="Chao Y."/>
            <person name="Chu M."/>
            <person name="Cheng C."/>
            <person name="Hour A."/>
            <person name="Lee P."/>
            <person name="Lin S."/>
            <person name="Lin Y."/>
            <person name="Liou J."/>
            <person name="Liu S."/>
            <person name="Hsing Y."/>
            <person name="Raghuvanshi S."/>
            <person name="Mohanty A."/>
            <person name="Bharti A.K."/>
            <person name="Gaur A."/>
            <person name="Gupta V."/>
            <person name="Kumar D."/>
            <person name="Ravi V."/>
            <person name="Vij S."/>
            <person name="Kapur A."/>
            <person name="Khurana P."/>
            <person name="Khurana P."/>
            <person name="Khurana J.P."/>
            <person name="Tyagi A.K."/>
            <person name="Gaikwad K."/>
            <person name="Singh A."/>
            <person name="Dalal V."/>
            <person name="Srivastava S."/>
            <person name="Dixit A."/>
            <person name="Pal A.K."/>
            <person name="Ghazi I.A."/>
            <person name="Yadav M."/>
            <person name="Pandit A."/>
            <person name="Bhargava A."/>
            <person name="Sureshbabu K."/>
            <person name="Batra K."/>
            <person name="Sharma T.R."/>
            <person name="Mohapatra T."/>
            <person name="Singh N.K."/>
            <person name="Messing J."/>
            <person name="Nelson A.B."/>
            <person name="Fuks G."/>
            <person name="Kavchok S."/>
            <person name="Keizer G."/>
            <person name="Linton E."/>
            <person name="Llaca V."/>
            <person name="Song R."/>
            <person name="Tanyolac B."/>
            <person name="Young S."/>
            <person name="Ho-Il K."/>
            <person name="Hahn J.H."/>
            <person name="Sangsakoo G."/>
            <person name="Vanavichit A."/>
            <person name="de Mattos Luiz.A.T."/>
            <person name="Zimmer P.D."/>
            <person name="Malone G."/>
            <person name="Dellagostin O."/>
            <person name="de Oliveira A.C."/>
            <person name="Bevan M."/>
            <person name="Bancroft I."/>
            <person name="Minx P."/>
            <person name="Cordum H."/>
            <person name="Wilson R."/>
            <person name="Cheng Z."/>
            <person name="Jin W."/>
            <person name="Jiang J."/>
            <person name="Leong S.A."/>
            <person name="Iwama H."/>
            <person name="Gojobori T."/>
            <person name="Itoh T."/>
            <person name="Niimura Y."/>
            <person name="Fujii Y."/>
            <person name="Habara T."/>
            <person name="Sakai H."/>
            <person name="Sato Y."/>
            <person name="Wilson G."/>
            <person name="Kumar K."/>
            <person name="McCouch S."/>
            <person name="Juretic N."/>
            <person name="Hoen D."/>
            <person name="Wright S."/>
            <person name="Bruskiewich R."/>
            <person name="Bureau T."/>
            <person name="Miyao A."/>
            <person name="Hirochika H."/>
            <person name="Nishikawa T."/>
            <person name="Kadowaki K."/>
            <person name="Sugiura M."/>
            <person name="Burr B."/>
            <person name="Sasaki T."/>
        </authorList>
    </citation>
    <scope>NUCLEOTIDE SEQUENCE [LARGE SCALE GENOMIC DNA]</scope>
    <source>
        <strain evidence="3">cv. Nipponbare</strain>
    </source>
</reference>
<feature type="region of interest" description="Disordered" evidence="1">
    <location>
        <begin position="20"/>
        <end position="72"/>
    </location>
</feature>
<evidence type="ECO:0000313" key="3">
    <source>
        <dbReference type="Proteomes" id="UP000059680"/>
    </source>
</evidence>
<dbReference type="AlphaFoldDB" id="A0A0P0VZZ5"/>
<dbReference type="EMBL" id="AP014959">
    <property type="protein sequence ID" value="BAS85195.1"/>
    <property type="molecule type" value="Genomic_DNA"/>
</dbReference>
<dbReference type="Proteomes" id="UP000059680">
    <property type="component" value="Chromosome 3"/>
</dbReference>
<organism evidence="2 3">
    <name type="scientific">Oryza sativa subsp. japonica</name>
    <name type="common">Rice</name>
    <dbReference type="NCBI Taxonomy" id="39947"/>
    <lineage>
        <taxon>Eukaryota</taxon>
        <taxon>Viridiplantae</taxon>
        <taxon>Streptophyta</taxon>
        <taxon>Embryophyta</taxon>
        <taxon>Tracheophyta</taxon>
        <taxon>Spermatophyta</taxon>
        <taxon>Magnoliopsida</taxon>
        <taxon>Liliopsida</taxon>
        <taxon>Poales</taxon>
        <taxon>Poaceae</taxon>
        <taxon>BOP clade</taxon>
        <taxon>Oryzoideae</taxon>
        <taxon>Oryzeae</taxon>
        <taxon>Oryzinae</taxon>
        <taxon>Oryza</taxon>
        <taxon>Oryza sativa</taxon>
    </lineage>
</organism>
<reference evidence="2 3" key="3">
    <citation type="journal article" date="2013" name="Rice">
        <title>Improvement of the Oryza sativa Nipponbare reference genome using next generation sequence and optical map data.</title>
        <authorList>
            <person name="Kawahara Y."/>
            <person name="de la Bastide M."/>
            <person name="Hamilton J.P."/>
            <person name="Kanamori H."/>
            <person name="McCombie W.R."/>
            <person name="Ouyang S."/>
            <person name="Schwartz D.C."/>
            <person name="Tanaka T."/>
            <person name="Wu J."/>
            <person name="Zhou S."/>
            <person name="Childs K.L."/>
            <person name="Davidson R.M."/>
            <person name="Lin H."/>
            <person name="Quesada-Ocampo L."/>
            <person name="Vaillancourt B."/>
            <person name="Sakai H."/>
            <person name="Lee S.S."/>
            <person name="Kim J."/>
            <person name="Numa H."/>
            <person name="Itoh T."/>
            <person name="Buell C.R."/>
            <person name="Matsumoto T."/>
        </authorList>
    </citation>
    <scope>NUCLEOTIDE SEQUENCE [LARGE SCALE GENOMIC DNA]</scope>
    <source>
        <strain evidence="3">cv. Nipponbare</strain>
    </source>
</reference>
<name>A0A0P0VZZ5_ORYSJ</name>
<sequence>MGGGDRGRRCIGRQWASSVVAGKTAGGEAGVDEVRGEGGGSKRRQPEEASDAAQRWWPAPMRAMRLEESRRG</sequence>
<evidence type="ECO:0000313" key="2">
    <source>
        <dbReference type="EMBL" id="BAS85195.1"/>
    </source>
</evidence>
<accession>A0A0P0VZZ5</accession>
<keyword evidence="3" id="KW-1185">Reference proteome</keyword>
<dbReference type="PaxDb" id="39947-A0A0P0VZZ5"/>
<dbReference type="InParanoid" id="A0A0P0VZZ5"/>
<protein>
    <submittedName>
        <fullName evidence="2">Os03g0600701 protein</fullName>
    </submittedName>
</protein>